<reference evidence="1" key="1">
    <citation type="submission" date="2022-06" db="EMBL/GenBank/DDBJ databases">
        <title>Phylogenomic reconstructions and comparative analyses of Kickxellomycotina fungi.</title>
        <authorList>
            <person name="Reynolds N.K."/>
            <person name="Stajich J.E."/>
            <person name="Barry K."/>
            <person name="Grigoriev I.V."/>
            <person name="Crous P."/>
            <person name="Smith M.E."/>
        </authorList>
    </citation>
    <scope>NUCLEOTIDE SEQUENCE</scope>
    <source>
        <strain evidence="1">RSA 2271</strain>
    </source>
</reference>
<evidence type="ECO:0000313" key="2">
    <source>
        <dbReference type="Proteomes" id="UP001145114"/>
    </source>
</evidence>
<keyword evidence="2" id="KW-1185">Reference proteome</keyword>
<organism evidence="1 2">
    <name type="scientific">Spiromyces aspiralis</name>
    <dbReference type="NCBI Taxonomy" id="68401"/>
    <lineage>
        <taxon>Eukaryota</taxon>
        <taxon>Fungi</taxon>
        <taxon>Fungi incertae sedis</taxon>
        <taxon>Zoopagomycota</taxon>
        <taxon>Kickxellomycotina</taxon>
        <taxon>Kickxellomycetes</taxon>
        <taxon>Kickxellales</taxon>
        <taxon>Kickxellaceae</taxon>
        <taxon>Spiromyces</taxon>
    </lineage>
</organism>
<sequence>MVGIRQARSIQDEKLVEAIISTSQPNGVPLRYQELRKHVIIDARPTTNAMANRAIGAGSENMDHYRYCRKIYLGIENIHIMREALSKVMAAIRHSGKAASGYRAKTLAMQAREGWCKHVSAILEGAATVVKAIEAGEHVLIHCSDGWDRTSQLTSLAQLCLDPYYRTLQGFAVLIEKEWVSFGYKFTHRSGLLNQSHKCHVRAKTHSRNHESHSELIGGEAVATAAIATTSSPSSPSLLARGEPRRPSSKKKVSPAGSEATSLRGQGGGFFDNISSSTGIDFAQHSSAFSKFAS</sequence>
<evidence type="ECO:0000313" key="1">
    <source>
        <dbReference type="EMBL" id="KAJ1672681.1"/>
    </source>
</evidence>
<feature type="non-terminal residue" evidence="1">
    <location>
        <position position="294"/>
    </location>
</feature>
<protein>
    <submittedName>
        <fullName evidence="1">Phosphatidylinositol-3-phosphatase ymr1</fullName>
    </submittedName>
</protein>
<gene>
    <name evidence="1" type="primary">YMR1_3</name>
    <name evidence="1" type="ORF">EV182_006709</name>
</gene>
<proteinExistence type="predicted"/>
<comment type="caution">
    <text evidence="1">The sequence shown here is derived from an EMBL/GenBank/DDBJ whole genome shotgun (WGS) entry which is preliminary data.</text>
</comment>
<accession>A0ACC1H8X7</accession>
<name>A0ACC1H8X7_9FUNG</name>
<dbReference type="EMBL" id="JAMZIH010007998">
    <property type="protein sequence ID" value="KAJ1672681.1"/>
    <property type="molecule type" value="Genomic_DNA"/>
</dbReference>
<dbReference type="Proteomes" id="UP001145114">
    <property type="component" value="Unassembled WGS sequence"/>
</dbReference>